<dbReference type="Gene3D" id="4.10.280.10">
    <property type="entry name" value="Helix-loop-helix DNA-binding domain"/>
    <property type="match status" value="1"/>
</dbReference>
<dbReference type="RefSeq" id="WP_221875615.1">
    <property type="nucleotide sequence ID" value="NZ_JACWFH010000036.1"/>
</dbReference>
<dbReference type="InterPro" id="IPR036638">
    <property type="entry name" value="HLH_DNA-bd_sf"/>
</dbReference>
<evidence type="ECO:0000313" key="1">
    <source>
        <dbReference type="EMBL" id="MBY0099398.1"/>
    </source>
</evidence>
<dbReference type="EMBL" id="JACWFH010000036">
    <property type="protein sequence ID" value="MBY0099398.1"/>
    <property type="molecule type" value="Genomic_DNA"/>
</dbReference>
<dbReference type="Pfam" id="PF09388">
    <property type="entry name" value="SpoOE-like"/>
    <property type="match status" value="1"/>
</dbReference>
<proteinExistence type="predicted"/>
<dbReference type="InterPro" id="IPR018540">
    <property type="entry name" value="Spo0E-like"/>
</dbReference>
<name>A0ABS7KAZ1_9BACI</name>
<sequence length="59" mass="7091">MKNTAQKIVLRPCELLTYIEFLRKHLIKMGLTYGFNDDRTIQASQELDYFIYEYQRVTA</sequence>
<reference evidence="1 2" key="1">
    <citation type="submission" date="2020-07" db="EMBL/GenBank/DDBJ databases">
        <title>Fungal Genomes of the International Space Station.</title>
        <authorList>
            <person name="Seuylemezian A."/>
            <person name="Singh N.K."/>
            <person name="Wood J."/>
            <person name="Venkateswaran K."/>
        </authorList>
    </citation>
    <scope>NUCLEOTIDE SEQUENCE [LARGE SCALE GENOMIC DNA]</scope>
    <source>
        <strain evidence="1 2">PL-B2</strain>
    </source>
</reference>
<keyword evidence="2" id="KW-1185">Reference proteome</keyword>
<dbReference type="Proteomes" id="UP000769780">
    <property type="component" value="Unassembled WGS sequence"/>
</dbReference>
<comment type="caution">
    <text evidence="1">The sequence shown here is derived from an EMBL/GenBank/DDBJ whole genome shotgun (WGS) entry which is preliminary data.</text>
</comment>
<organism evidence="1 2">
    <name type="scientific">Mesobacillus maritimus</name>
    <dbReference type="NCBI Taxonomy" id="1643336"/>
    <lineage>
        <taxon>Bacteria</taxon>
        <taxon>Bacillati</taxon>
        <taxon>Bacillota</taxon>
        <taxon>Bacilli</taxon>
        <taxon>Bacillales</taxon>
        <taxon>Bacillaceae</taxon>
        <taxon>Mesobacillus</taxon>
    </lineage>
</organism>
<protein>
    <submittedName>
        <fullName evidence="1">Aspartyl-phosphate phosphatase Spo0E family protein</fullName>
    </submittedName>
</protein>
<dbReference type="InterPro" id="IPR037208">
    <property type="entry name" value="Spo0E-like_sf"/>
</dbReference>
<accession>A0ABS7KAZ1</accession>
<evidence type="ECO:0000313" key="2">
    <source>
        <dbReference type="Proteomes" id="UP000769780"/>
    </source>
</evidence>
<gene>
    <name evidence="1" type="ORF">H0185_21760</name>
</gene>
<dbReference type="SUPFAM" id="SSF140500">
    <property type="entry name" value="BAS1536-like"/>
    <property type="match status" value="1"/>
</dbReference>